<proteinExistence type="predicted"/>
<dbReference type="Gene3D" id="3.30.1310.10">
    <property type="entry name" value="Nucleoid-associated protein YbaB-like domain"/>
    <property type="match status" value="1"/>
</dbReference>
<dbReference type="AlphaFoldDB" id="A0A485M270"/>
<gene>
    <name evidence="2" type="ORF">SCFA_260001</name>
</gene>
<reference evidence="2" key="1">
    <citation type="submission" date="2019-03" db="EMBL/GenBank/DDBJ databases">
        <authorList>
            <person name="Hao L."/>
        </authorList>
    </citation>
    <scope>NUCLEOTIDE SEQUENCE</scope>
</reference>
<protein>
    <submittedName>
        <fullName evidence="2">Nucleoid-associated protein</fullName>
    </submittedName>
</protein>
<name>A0A485M270_9ZZZZ</name>
<dbReference type="InterPro" id="IPR004401">
    <property type="entry name" value="YbaB/EbfC"/>
</dbReference>
<evidence type="ECO:0000256" key="1">
    <source>
        <dbReference type="ARBA" id="ARBA00023125"/>
    </source>
</evidence>
<dbReference type="EMBL" id="CAADRN010000179">
    <property type="protein sequence ID" value="VFU14656.1"/>
    <property type="molecule type" value="Genomic_DNA"/>
</dbReference>
<dbReference type="Pfam" id="PF02575">
    <property type="entry name" value="YbaB_DNA_bd"/>
    <property type="match status" value="1"/>
</dbReference>
<dbReference type="InterPro" id="IPR036894">
    <property type="entry name" value="YbaB-like_sf"/>
</dbReference>
<sequence length="100" mass="11006">MMQNMGSIIQQMQQVQQALREMKIEVGDPAGIFRVVINGRQEVAGVEFDPAALSPDRIEELQSAVAAVFNRAITESKQMVKGEIAKMTQGMNLPNLPGMF</sequence>
<keyword evidence="1" id="KW-0238">DNA-binding</keyword>
<organism evidence="2">
    <name type="scientific">anaerobic digester metagenome</name>
    <dbReference type="NCBI Taxonomy" id="1263854"/>
    <lineage>
        <taxon>unclassified sequences</taxon>
        <taxon>metagenomes</taxon>
        <taxon>ecological metagenomes</taxon>
    </lineage>
</organism>
<dbReference type="GO" id="GO:0005829">
    <property type="term" value="C:cytosol"/>
    <property type="evidence" value="ECO:0007669"/>
    <property type="project" value="TreeGrafter"/>
</dbReference>
<accession>A0A485M270</accession>
<dbReference type="PIRSF" id="PIRSF004555">
    <property type="entry name" value="UCP004555"/>
    <property type="match status" value="1"/>
</dbReference>
<dbReference type="PANTHER" id="PTHR33449">
    <property type="entry name" value="NUCLEOID-ASSOCIATED PROTEIN YBAB"/>
    <property type="match status" value="1"/>
</dbReference>
<dbReference type="NCBIfam" id="TIGR00103">
    <property type="entry name" value="DNA_YbaB_EbfC"/>
    <property type="match status" value="1"/>
</dbReference>
<evidence type="ECO:0000313" key="2">
    <source>
        <dbReference type="EMBL" id="VFU14656.1"/>
    </source>
</evidence>
<dbReference type="SUPFAM" id="SSF82607">
    <property type="entry name" value="YbaB-like"/>
    <property type="match status" value="1"/>
</dbReference>
<dbReference type="PANTHER" id="PTHR33449:SF1">
    <property type="entry name" value="NUCLEOID-ASSOCIATED PROTEIN YBAB"/>
    <property type="match status" value="1"/>
</dbReference>
<dbReference type="GO" id="GO:0003677">
    <property type="term" value="F:DNA binding"/>
    <property type="evidence" value="ECO:0007669"/>
    <property type="project" value="UniProtKB-KW"/>
</dbReference>